<comment type="cofactor">
    <cofactor evidence="2">
        <name>Mn(2+)</name>
        <dbReference type="ChEBI" id="CHEBI:29035"/>
    </cofactor>
</comment>
<dbReference type="Gene3D" id="3.20.20.70">
    <property type="entry name" value="Aldolase class I"/>
    <property type="match status" value="1"/>
</dbReference>
<evidence type="ECO:0000256" key="8">
    <source>
        <dbReference type="ARBA" id="ARBA00022723"/>
    </source>
</evidence>
<dbReference type="GO" id="GO:0006098">
    <property type="term" value="P:pentose-phosphate shunt"/>
    <property type="evidence" value="ECO:0007669"/>
    <property type="project" value="InterPro"/>
</dbReference>
<dbReference type="HAMAP" id="MF_02227">
    <property type="entry name" value="RPE"/>
    <property type="match status" value="1"/>
</dbReference>
<comment type="cofactor">
    <cofactor evidence="5">
        <name>Fe(2+)</name>
        <dbReference type="ChEBI" id="CHEBI:29033"/>
    </cofactor>
</comment>
<dbReference type="InterPro" id="IPR011060">
    <property type="entry name" value="RibuloseP-bd_barrel"/>
</dbReference>
<dbReference type="AlphaFoldDB" id="A0A645C8K6"/>
<dbReference type="SUPFAM" id="SSF51366">
    <property type="entry name" value="Ribulose-phoshate binding barrel"/>
    <property type="match status" value="1"/>
</dbReference>
<dbReference type="PIRSF" id="PIRSF001461">
    <property type="entry name" value="RPE"/>
    <property type="match status" value="1"/>
</dbReference>
<dbReference type="EMBL" id="VSSQ01024625">
    <property type="protein sequence ID" value="MPM72243.1"/>
    <property type="molecule type" value="Genomic_DNA"/>
</dbReference>
<proteinExistence type="inferred from homology"/>
<comment type="similarity">
    <text evidence="6">Belongs to the ribulose-phosphate 3-epimerase family.</text>
</comment>
<dbReference type="GO" id="GO:0004750">
    <property type="term" value="F:D-ribulose-phosphate 3-epimerase activity"/>
    <property type="evidence" value="ECO:0007669"/>
    <property type="project" value="UniProtKB-EC"/>
</dbReference>
<dbReference type="InterPro" id="IPR013785">
    <property type="entry name" value="Aldolase_TIM"/>
</dbReference>
<comment type="caution">
    <text evidence="10">The sequence shown here is derived from an EMBL/GenBank/DDBJ whole genome shotgun (WGS) entry which is preliminary data.</text>
</comment>
<dbReference type="NCBIfam" id="NF004076">
    <property type="entry name" value="PRK05581.1-4"/>
    <property type="match status" value="1"/>
</dbReference>
<dbReference type="CDD" id="cd00429">
    <property type="entry name" value="RPE"/>
    <property type="match status" value="1"/>
</dbReference>
<dbReference type="Pfam" id="PF00834">
    <property type="entry name" value="Ribul_P_3_epim"/>
    <property type="match status" value="1"/>
</dbReference>
<evidence type="ECO:0000256" key="4">
    <source>
        <dbReference type="ARBA" id="ARBA00001947"/>
    </source>
</evidence>
<name>A0A645C8K6_9ZZZZ</name>
<protein>
    <recommendedName>
        <fullName evidence="7">ribulose-phosphate 3-epimerase</fullName>
        <ecNumber evidence="7">5.1.3.1</ecNumber>
    </recommendedName>
</protein>
<dbReference type="PROSITE" id="PS01086">
    <property type="entry name" value="RIBUL_P_3_EPIMER_2"/>
    <property type="match status" value="1"/>
</dbReference>
<dbReference type="NCBIfam" id="TIGR01163">
    <property type="entry name" value="rpe"/>
    <property type="match status" value="1"/>
</dbReference>
<dbReference type="GO" id="GO:0046872">
    <property type="term" value="F:metal ion binding"/>
    <property type="evidence" value="ECO:0007669"/>
    <property type="project" value="UniProtKB-KW"/>
</dbReference>
<comment type="cofactor">
    <cofactor evidence="3">
        <name>Co(2+)</name>
        <dbReference type="ChEBI" id="CHEBI:48828"/>
    </cofactor>
</comment>
<dbReference type="EC" id="5.1.3.1" evidence="7"/>
<reference evidence="10" key="1">
    <citation type="submission" date="2019-08" db="EMBL/GenBank/DDBJ databases">
        <authorList>
            <person name="Kucharzyk K."/>
            <person name="Murdoch R.W."/>
            <person name="Higgins S."/>
            <person name="Loffler F."/>
        </authorList>
    </citation>
    <scope>NUCLEOTIDE SEQUENCE</scope>
</reference>
<evidence type="ECO:0000313" key="10">
    <source>
        <dbReference type="EMBL" id="MPM72243.1"/>
    </source>
</evidence>
<dbReference type="PROSITE" id="PS01085">
    <property type="entry name" value="RIBUL_P_3_EPIMER_1"/>
    <property type="match status" value="1"/>
</dbReference>
<dbReference type="InterPro" id="IPR026019">
    <property type="entry name" value="Ribul_P_3_epim"/>
</dbReference>
<comment type="catalytic activity">
    <reaction evidence="1">
        <text>D-ribulose 5-phosphate = D-xylulose 5-phosphate</text>
        <dbReference type="Rhea" id="RHEA:13677"/>
        <dbReference type="ChEBI" id="CHEBI:57737"/>
        <dbReference type="ChEBI" id="CHEBI:58121"/>
        <dbReference type="EC" id="5.1.3.1"/>
    </reaction>
</comment>
<evidence type="ECO:0000256" key="2">
    <source>
        <dbReference type="ARBA" id="ARBA00001936"/>
    </source>
</evidence>
<evidence type="ECO:0000256" key="1">
    <source>
        <dbReference type="ARBA" id="ARBA00001782"/>
    </source>
</evidence>
<dbReference type="PANTHER" id="PTHR11749">
    <property type="entry name" value="RIBULOSE-5-PHOSPHATE-3-EPIMERASE"/>
    <property type="match status" value="1"/>
</dbReference>
<accession>A0A645C8K6</accession>
<evidence type="ECO:0000256" key="3">
    <source>
        <dbReference type="ARBA" id="ARBA00001941"/>
    </source>
</evidence>
<gene>
    <name evidence="10" type="primary">rpe_33</name>
    <name evidence="10" type="ORF">SDC9_119216</name>
</gene>
<dbReference type="GO" id="GO:0005737">
    <property type="term" value="C:cytoplasm"/>
    <property type="evidence" value="ECO:0007669"/>
    <property type="project" value="UniProtKB-ARBA"/>
</dbReference>
<comment type="cofactor">
    <cofactor evidence="4">
        <name>Zn(2+)</name>
        <dbReference type="ChEBI" id="CHEBI:29105"/>
    </cofactor>
</comment>
<dbReference type="GO" id="GO:0005975">
    <property type="term" value="P:carbohydrate metabolic process"/>
    <property type="evidence" value="ECO:0007669"/>
    <property type="project" value="InterPro"/>
</dbReference>
<dbReference type="FunFam" id="3.20.20.70:FF:000004">
    <property type="entry name" value="Ribulose-phosphate 3-epimerase"/>
    <property type="match status" value="1"/>
</dbReference>
<evidence type="ECO:0000256" key="7">
    <source>
        <dbReference type="ARBA" id="ARBA00013188"/>
    </source>
</evidence>
<keyword evidence="8" id="KW-0479">Metal-binding</keyword>
<evidence type="ECO:0000256" key="9">
    <source>
        <dbReference type="ARBA" id="ARBA00023235"/>
    </source>
</evidence>
<dbReference type="InterPro" id="IPR000056">
    <property type="entry name" value="Ribul_P_3_epim-like"/>
</dbReference>
<evidence type="ECO:0000256" key="6">
    <source>
        <dbReference type="ARBA" id="ARBA00009541"/>
    </source>
</evidence>
<evidence type="ECO:0000256" key="5">
    <source>
        <dbReference type="ARBA" id="ARBA00001954"/>
    </source>
</evidence>
<organism evidence="10">
    <name type="scientific">bioreactor metagenome</name>
    <dbReference type="NCBI Taxonomy" id="1076179"/>
    <lineage>
        <taxon>unclassified sequences</taxon>
        <taxon>metagenomes</taxon>
        <taxon>ecological metagenomes</taxon>
    </lineage>
</organism>
<keyword evidence="9 10" id="KW-0413">Isomerase</keyword>
<sequence length="216" mass="23699">MIKIAPSILSADFNNLGREIERLSEWNADWIHFDVMDGHFVPNMSFGPQICATIRPNTKLPIDVHLMVEEPSRFVPWFVSAGADIITIHAEAEKHLHRALQQIHEGGCKAGVVLNPGTPAVAVKEVLTYCDLVLVMSVNPGFGGQQFIPEALEKIAELRNMIDERNLSVEIEVDGGVNPETAKRCIEAGATVLVAGSAVFHAKDPADMIRQLRCGR</sequence>